<name>A0A1P8UYE9_9RHOB</name>
<reference evidence="3 4" key="1">
    <citation type="submission" date="2016-04" db="EMBL/GenBank/DDBJ databases">
        <title>Deep-sea bacteria in the southern Pacific.</title>
        <authorList>
            <person name="Tang K."/>
        </authorList>
    </citation>
    <scope>NUCLEOTIDE SEQUENCE [LARGE SCALE GENOMIC DNA]</scope>
    <source>
        <strain evidence="3 4">JLT2014</strain>
    </source>
</reference>
<dbReference type="Proteomes" id="UP000187059">
    <property type="component" value="Chromosome"/>
</dbReference>
<dbReference type="EMBL" id="CP015093">
    <property type="protein sequence ID" value="APZ54413.1"/>
    <property type="molecule type" value="Genomic_DNA"/>
</dbReference>
<comment type="function">
    <text evidence="2">Antitoxin component of a type II toxin-antitoxin (TA) system.</text>
</comment>
<dbReference type="KEGG" id="paby:Ga0080574_TMP4079"/>
<dbReference type="Pfam" id="PF02604">
    <property type="entry name" value="PhdYeFM_antitox"/>
    <property type="match status" value="1"/>
</dbReference>
<dbReference type="Gene3D" id="3.40.1620.10">
    <property type="entry name" value="YefM-like domain"/>
    <property type="match status" value="1"/>
</dbReference>
<evidence type="ECO:0000313" key="4">
    <source>
        <dbReference type="Proteomes" id="UP000187059"/>
    </source>
</evidence>
<dbReference type="STRING" id="1250539.Ga0080574_TMP4079"/>
<dbReference type="AlphaFoldDB" id="A0A1P8UYE9"/>
<protein>
    <recommendedName>
        <fullName evidence="2">Antitoxin</fullName>
    </recommendedName>
</protein>
<dbReference type="NCBIfam" id="TIGR01552">
    <property type="entry name" value="phd_fam"/>
    <property type="match status" value="1"/>
</dbReference>
<organism evidence="3 4">
    <name type="scientific">Salipiger abyssi</name>
    <dbReference type="NCBI Taxonomy" id="1250539"/>
    <lineage>
        <taxon>Bacteria</taxon>
        <taxon>Pseudomonadati</taxon>
        <taxon>Pseudomonadota</taxon>
        <taxon>Alphaproteobacteria</taxon>
        <taxon>Rhodobacterales</taxon>
        <taxon>Roseobacteraceae</taxon>
        <taxon>Salipiger</taxon>
    </lineage>
</organism>
<evidence type="ECO:0000313" key="3">
    <source>
        <dbReference type="EMBL" id="APZ54413.1"/>
    </source>
</evidence>
<keyword evidence="4" id="KW-1185">Reference proteome</keyword>
<dbReference type="InterPro" id="IPR036165">
    <property type="entry name" value="YefM-like_sf"/>
</dbReference>
<sequence>MDHAIHDKTETVVTRAGQEAVVIVGKEEWDSIQSTLHLLSSPRNAARLRDAIAQLDAEQGRDRDLIDDEADIF</sequence>
<proteinExistence type="inferred from homology"/>
<evidence type="ECO:0000256" key="2">
    <source>
        <dbReference type="RuleBase" id="RU362080"/>
    </source>
</evidence>
<gene>
    <name evidence="3" type="ORF">Ga0080574_TMP4079</name>
</gene>
<comment type="similarity">
    <text evidence="1 2">Belongs to the phD/YefM antitoxin family.</text>
</comment>
<evidence type="ECO:0000256" key="1">
    <source>
        <dbReference type="ARBA" id="ARBA00009981"/>
    </source>
</evidence>
<dbReference type="SUPFAM" id="SSF143120">
    <property type="entry name" value="YefM-like"/>
    <property type="match status" value="1"/>
</dbReference>
<accession>A0A1P8UYE9</accession>
<dbReference type="InterPro" id="IPR006442">
    <property type="entry name" value="Antitoxin_Phd/YefM"/>
</dbReference>